<comment type="caution">
    <text evidence="2">The sequence shown here is derived from an EMBL/GenBank/DDBJ whole genome shotgun (WGS) entry which is preliminary data.</text>
</comment>
<keyword evidence="1" id="KW-0472">Membrane</keyword>
<dbReference type="Proteomes" id="UP000266915">
    <property type="component" value="Unassembled WGS sequence"/>
</dbReference>
<keyword evidence="1" id="KW-0812">Transmembrane</keyword>
<proteinExistence type="predicted"/>
<protein>
    <submittedName>
        <fullName evidence="2">Uncharacterized protein</fullName>
    </submittedName>
</protein>
<dbReference type="RefSeq" id="WP_085510373.1">
    <property type="nucleotide sequence ID" value="NZ_FXAP01000001.1"/>
</dbReference>
<organism evidence="2 3">
    <name type="scientific">Plantibacter flavus</name>
    <dbReference type="NCBI Taxonomy" id="150123"/>
    <lineage>
        <taxon>Bacteria</taxon>
        <taxon>Bacillati</taxon>
        <taxon>Actinomycetota</taxon>
        <taxon>Actinomycetes</taxon>
        <taxon>Micrococcales</taxon>
        <taxon>Microbacteriaceae</taxon>
        <taxon>Plantibacter</taxon>
    </lineage>
</organism>
<evidence type="ECO:0000256" key="1">
    <source>
        <dbReference type="SAM" id="Phobius"/>
    </source>
</evidence>
<name>A0A3N2C0V3_9MICO</name>
<feature type="transmembrane region" description="Helical" evidence="1">
    <location>
        <begin position="6"/>
        <end position="24"/>
    </location>
</feature>
<dbReference type="EMBL" id="RKHL01000001">
    <property type="protein sequence ID" value="ROR81137.1"/>
    <property type="molecule type" value="Genomic_DNA"/>
</dbReference>
<reference evidence="2 3" key="1">
    <citation type="submission" date="2018-11" db="EMBL/GenBank/DDBJ databases">
        <title>Sequencing the genomes of 1000 actinobacteria strains.</title>
        <authorList>
            <person name="Klenk H.-P."/>
        </authorList>
    </citation>
    <scope>NUCLEOTIDE SEQUENCE [LARGE SCALE GENOMIC DNA]</scope>
    <source>
        <strain evidence="2 3">DSM 14012</strain>
    </source>
</reference>
<sequence>MTGAEWISAAGLLVTLLLGLGVYLNNKRSNRTAETRNQVDAGSQLFDNNIELAEYVDKRIAIALQPVQEELNAFKEWKKSTNAIIRRFFRQLITWDRNGRQGQMPMPSAEDMTQLEIEDLHASD</sequence>
<evidence type="ECO:0000313" key="3">
    <source>
        <dbReference type="Proteomes" id="UP000266915"/>
    </source>
</evidence>
<accession>A0A3N2C0V3</accession>
<evidence type="ECO:0000313" key="2">
    <source>
        <dbReference type="EMBL" id="ROR81137.1"/>
    </source>
</evidence>
<dbReference type="AlphaFoldDB" id="A0A3N2C0V3"/>
<keyword evidence="3" id="KW-1185">Reference proteome</keyword>
<keyword evidence="1" id="KW-1133">Transmembrane helix</keyword>
<gene>
    <name evidence="2" type="ORF">EDD42_1189</name>
</gene>